<organism evidence="1 2">
    <name type="scientific">Labrys okinawensis</name>
    <dbReference type="NCBI Taxonomy" id="346911"/>
    <lineage>
        <taxon>Bacteria</taxon>
        <taxon>Pseudomonadati</taxon>
        <taxon>Pseudomonadota</taxon>
        <taxon>Alphaproteobacteria</taxon>
        <taxon>Hyphomicrobiales</taxon>
        <taxon>Xanthobacteraceae</taxon>
        <taxon>Labrys</taxon>
    </lineage>
</organism>
<dbReference type="Proteomes" id="UP000237682">
    <property type="component" value="Unassembled WGS sequence"/>
</dbReference>
<protein>
    <submittedName>
        <fullName evidence="1">Uncharacterized protein</fullName>
    </submittedName>
</protein>
<evidence type="ECO:0000313" key="1">
    <source>
        <dbReference type="EMBL" id="PRH89148.1"/>
    </source>
</evidence>
<dbReference type="EMBL" id="PUEJ01000001">
    <property type="protein sequence ID" value="PRH89148.1"/>
    <property type="molecule type" value="Genomic_DNA"/>
</dbReference>
<accession>A0A2S9QIH1</accession>
<sequence length="141" mass="14843">MSGDAVFGRRLSPPSALAPFSDLSSLFDRSRGFDWQGSAELFALGSWSDVCDTAGLYSAIQHSDAANNNPVLKAVRKAVQATKSDHAAISERRIVGSASIGIQLDGPFHTARQLTTADGNTARSLGGCIITMHPSIAARRA</sequence>
<reference evidence="1 2" key="1">
    <citation type="submission" date="2018-02" db="EMBL/GenBank/DDBJ databases">
        <title>Whole genome sequencing of endophytic bacterium.</title>
        <authorList>
            <person name="Eedara R."/>
            <person name="Podile A.R."/>
        </authorList>
    </citation>
    <scope>NUCLEOTIDE SEQUENCE [LARGE SCALE GENOMIC DNA]</scope>
    <source>
        <strain evidence="1 2">RP1T</strain>
    </source>
</reference>
<dbReference type="AlphaFoldDB" id="A0A2S9QIH1"/>
<comment type="caution">
    <text evidence="1">The sequence shown here is derived from an EMBL/GenBank/DDBJ whole genome shotgun (WGS) entry which is preliminary data.</text>
</comment>
<evidence type="ECO:0000313" key="2">
    <source>
        <dbReference type="Proteomes" id="UP000237682"/>
    </source>
</evidence>
<gene>
    <name evidence="1" type="ORF">C5L14_00705</name>
</gene>
<name>A0A2S9QIH1_9HYPH</name>
<proteinExistence type="predicted"/>
<keyword evidence="2" id="KW-1185">Reference proteome</keyword>